<protein>
    <submittedName>
        <fullName evidence="1">Uncharacterized protein</fullName>
    </submittedName>
</protein>
<dbReference type="AlphaFoldDB" id="A0A381S528"/>
<proteinExistence type="predicted"/>
<sequence length="66" mass="7015">MADVVNLITLAEGAKIATTAGATVEVVDNPKDGVWVFGKYLVCPEDPSLVGSEDMFFAQDIVEVLD</sequence>
<evidence type="ECO:0000313" key="1">
    <source>
        <dbReference type="EMBL" id="SUZ97337.1"/>
    </source>
</evidence>
<name>A0A381S528_9ZZZZ</name>
<dbReference type="EMBL" id="UINC01002500">
    <property type="protein sequence ID" value="SUZ97337.1"/>
    <property type="molecule type" value="Genomic_DNA"/>
</dbReference>
<reference evidence="1" key="1">
    <citation type="submission" date="2018-05" db="EMBL/GenBank/DDBJ databases">
        <authorList>
            <person name="Lanie J.A."/>
            <person name="Ng W.-L."/>
            <person name="Kazmierczak K.M."/>
            <person name="Andrzejewski T.M."/>
            <person name="Davidsen T.M."/>
            <person name="Wayne K.J."/>
            <person name="Tettelin H."/>
            <person name="Glass J.I."/>
            <person name="Rusch D."/>
            <person name="Podicherti R."/>
            <person name="Tsui H.-C.T."/>
            <person name="Winkler M.E."/>
        </authorList>
    </citation>
    <scope>NUCLEOTIDE SEQUENCE</scope>
</reference>
<accession>A0A381S528</accession>
<organism evidence="1">
    <name type="scientific">marine metagenome</name>
    <dbReference type="NCBI Taxonomy" id="408172"/>
    <lineage>
        <taxon>unclassified sequences</taxon>
        <taxon>metagenomes</taxon>
        <taxon>ecological metagenomes</taxon>
    </lineage>
</organism>
<gene>
    <name evidence="1" type="ORF">METZ01_LOCUS50191</name>
</gene>